<keyword evidence="2" id="KW-0624">Polysaccharide degradation</keyword>
<dbReference type="InterPro" id="IPR021109">
    <property type="entry name" value="Peptidase_aspartic_dom_sf"/>
</dbReference>
<dbReference type="GO" id="GO:0006508">
    <property type="term" value="P:proteolysis"/>
    <property type="evidence" value="ECO:0007669"/>
    <property type="project" value="InterPro"/>
</dbReference>
<dbReference type="SUPFAM" id="SSF50630">
    <property type="entry name" value="Acid proteases"/>
    <property type="match status" value="1"/>
</dbReference>
<reference evidence="2 3" key="1">
    <citation type="submission" date="2023-12" db="EMBL/GenBank/DDBJ databases">
        <title>A high-quality genome assembly for Dillenia turbinata (Dilleniales).</title>
        <authorList>
            <person name="Chanderbali A."/>
        </authorList>
    </citation>
    <scope>NUCLEOTIDE SEQUENCE [LARGE SCALE GENOMIC DNA]</scope>
    <source>
        <strain evidence="2">LSX21</strain>
        <tissue evidence="2">Leaf</tissue>
    </source>
</reference>
<dbReference type="Pfam" id="PF14541">
    <property type="entry name" value="TAXi_C"/>
    <property type="match status" value="2"/>
</dbReference>
<gene>
    <name evidence="2" type="ORF">RJ641_023616</name>
</gene>
<dbReference type="Gene3D" id="2.40.70.10">
    <property type="entry name" value="Acid Proteases"/>
    <property type="match status" value="2"/>
</dbReference>
<organism evidence="2 3">
    <name type="scientific">Dillenia turbinata</name>
    <dbReference type="NCBI Taxonomy" id="194707"/>
    <lineage>
        <taxon>Eukaryota</taxon>
        <taxon>Viridiplantae</taxon>
        <taxon>Streptophyta</taxon>
        <taxon>Embryophyta</taxon>
        <taxon>Tracheophyta</taxon>
        <taxon>Spermatophyta</taxon>
        <taxon>Magnoliopsida</taxon>
        <taxon>eudicotyledons</taxon>
        <taxon>Gunneridae</taxon>
        <taxon>Pentapetalae</taxon>
        <taxon>Dilleniales</taxon>
        <taxon>Dilleniaceae</taxon>
        <taxon>Dillenia</taxon>
    </lineage>
</organism>
<protein>
    <submittedName>
        <fullName evidence="2">Xylanase inhibitor, C-terminal</fullName>
    </submittedName>
</protein>
<dbReference type="Proteomes" id="UP001370490">
    <property type="component" value="Unassembled WGS sequence"/>
</dbReference>
<keyword evidence="2" id="KW-0326">Glycosidase</keyword>
<keyword evidence="3" id="KW-1185">Reference proteome</keyword>
<dbReference type="GO" id="GO:0045493">
    <property type="term" value="P:xylan catabolic process"/>
    <property type="evidence" value="ECO:0007669"/>
    <property type="project" value="UniProtKB-KW"/>
</dbReference>
<evidence type="ECO:0000313" key="2">
    <source>
        <dbReference type="EMBL" id="KAK6911523.1"/>
    </source>
</evidence>
<keyword evidence="2" id="KW-0378">Hydrolase</keyword>
<dbReference type="InterPro" id="IPR001461">
    <property type="entry name" value="Aspartic_peptidase_A1"/>
</dbReference>
<dbReference type="AlphaFoldDB" id="A0AAN8YVT4"/>
<proteinExistence type="predicted"/>
<dbReference type="GO" id="GO:0005886">
    <property type="term" value="C:plasma membrane"/>
    <property type="evidence" value="ECO:0007669"/>
    <property type="project" value="TreeGrafter"/>
</dbReference>
<feature type="domain" description="Xylanase inhibitor C-terminal" evidence="1">
    <location>
        <begin position="2"/>
        <end position="63"/>
    </location>
</feature>
<dbReference type="GO" id="GO:0016798">
    <property type="term" value="F:hydrolase activity, acting on glycosyl bonds"/>
    <property type="evidence" value="ECO:0007669"/>
    <property type="project" value="UniProtKB-KW"/>
</dbReference>
<dbReference type="GO" id="GO:0005794">
    <property type="term" value="C:Golgi apparatus"/>
    <property type="evidence" value="ECO:0007669"/>
    <property type="project" value="TreeGrafter"/>
</dbReference>
<dbReference type="PANTHER" id="PTHR47965">
    <property type="entry name" value="ASPARTYL PROTEASE-RELATED"/>
    <property type="match status" value="1"/>
</dbReference>
<keyword evidence="2" id="KW-0119">Carbohydrate metabolism</keyword>
<sequence>MGGGGTKISAVNPYTVLETSIYRSLAKSFIKEALRGNATKVSSVAPFAVCFSTKRRQSNKTSPPNYRPHAANNDIACLAFMDGGFNPEASIVLGGYQLEDNFVQFDLESSMFGFTSSLLLKQTSCAYFNFTSNMNLNNYCLVSPM</sequence>
<evidence type="ECO:0000259" key="1">
    <source>
        <dbReference type="Pfam" id="PF14541"/>
    </source>
</evidence>
<accession>A0AAN8YVT4</accession>
<name>A0AAN8YVT4_9MAGN</name>
<comment type="caution">
    <text evidence="2">The sequence shown here is derived from an EMBL/GenBank/DDBJ whole genome shotgun (WGS) entry which is preliminary data.</text>
</comment>
<feature type="non-terminal residue" evidence="2">
    <location>
        <position position="145"/>
    </location>
</feature>
<dbReference type="InterPro" id="IPR032799">
    <property type="entry name" value="TAXi_C"/>
</dbReference>
<feature type="domain" description="Xylanase inhibitor C-terminal" evidence="1">
    <location>
        <begin position="71"/>
        <end position="115"/>
    </location>
</feature>
<dbReference type="PANTHER" id="PTHR47965:SF22">
    <property type="entry name" value="EUKARYOTIC ASPARTYL PROTEASE FAMILY PROTEIN"/>
    <property type="match status" value="1"/>
</dbReference>
<dbReference type="GO" id="GO:0004190">
    <property type="term" value="F:aspartic-type endopeptidase activity"/>
    <property type="evidence" value="ECO:0007669"/>
    <property type="project" value="InterPro"/>
</dbReference>
<dbReference type="EMBL" id="JBAMMX010000028">
    <property type="protein sequence ID" value="KAK6911523.1"/>
    <property type="molecule type" value="Genomic_DNA"/>
</dbReference>
<keyword evidence="2" id="KW-0858">Xylan degradation</keyword>
<evidence type="ECO:0000313" key="3">
    <source>
        <dbReference type="Proteomes" id="UP001370490"/>
    </source>
</evidence>
<dbReference type="GO" id="GO:0005576">
    <property type="term" value="C:extracellular region"/>
    <property type="evidence" value="ECO:0007669"/>
    <property type="project" value="TreeGrafter"/>
</dbReference>